<organism evidence="1">
    <name type="scientific">bioreactor metagenome</name>
    <dbReference type="NCBI Taxonomy" id="1076179"/>
    <lineage>
        <taxon>unclassified sequences</taxon>
        <taxon>metagenomes</taxon>
        <taxon>ecological metagenomes</taxon>
    </lineage>
</organism>
<dbReference type="GO" id="GO:0051537">
    <property type="term" value="F:2 iron, 2 sulfur cluster binding"/>
    <property type="evidence" value="ECO:0007669"/>
    <property type="project" value="InterPro"/>
</dbReference>
<dbReference type="AlphaFoldDB" id="A0A644VMD5"/>
<sequence length="317" mass="33887">MCVYCRQEALPPAGFLSENQKTMFTVVSRISPAKDISLIEVFAPRIASAMLPGQFVTVKPTAGSRSVSLPVMKINHQAGTIGLLVQAVDEATALMVNNPEIFIFDRLTGPLGRPSLLADCNDRELVNSKLLFVAGGLGVASALMQIEWLNNIGVKTDVLLTAPTKASLLFREQFEKNCRNVYLATDDGSVGFHGSVTQMLGLLPTDQVKGYDLITTFGPLKMMKQVADFALNHGFPATAGFVELLSATGLNGFRLDVGGESMDVALEGPEFDARQVDFQHAISRSSISVSSAKDTAETVKLRGIPGIGLGEPVSKQA</sequence>
<dbReference type="InterPro" id="IPR050353">
    <property type="entry name" value="PyrK_electron_transfer"/>
</dbReference>
<dbReference type="Gene3D" id="2.40.30.10">
    <property type="entry name" value="Translation factors"/>
    <property type="match status" value="1"/>
</dbReference>
<gene>
    <name evidence="1" type="ORF">SDC9_38602</name>
</gene>
<accession>A0A644VMD5</accession>
<dbReference type="PANTHER" id="PTHR43513">
    <property type="entry name" value="DIHYDROOROTATE DEHYDROGENASE B (NAD(+)), ELECTRON TRANSFER SUBUNIT"/>
    <property type="match status" value="1"/>
</dbReference>
<dbReference type="SUPFAM" id="SSF63380">
    <property type="entry name" value="Riboflavin synthase domain-like"/>
    <property type="match status" value="1"/>
</dbReference>
<evidence type="ECO:0000313" key="1">
    <source>
        <dbReference type="EMBL" id="MPL92501.1"/>
    </source>
</evidence>
<dbReference type="InterPro" id="IPR012165">
    <property type="entry name" value="Cyt_c3_hydrogenase_gsu"/>
</dbReference>
<reference evidence="1" key="1">
    <citation type="submission" date="2019-08" db="EMBL/GenBank/DDBJ databases">
        <authorList>
            <person name="Kucharzyk K."/>
            <person name="Murdoch R.W."/>
            <person name="Higgins S."/>
            <person name="Loffler F."/>
        </authorList>
    </citation>
    <scope>NUCLEOTIDE SEQUENCE</scope>
</reference>
<dbReference type="InterPro" id="IPR039261">
    <property type="entry name" value="FNR_nucleotide-bd"/>
</dbReference>
<dbReference type="GO" id="GO:0050660">
    <property type="term" value="F:flavin adenine dinucleotide binding"/>
    <property type="evidence" value="ECO:0007669"/>
    <property type="project" value="InterPro"/>
</dbReference>
<dbReference type="Gene3D" id="3.40.50.80">
    <property type="entry name" value="Nucleotide-binding domain of ferredoxin-NADP reductase (FNR) module"/>
    <property type="match status" value="1"/>
</dbReference>
<dbReference type="SUPFAM" id="SSF52343">
    <property type="entry name" value="Ferredoxin reductase-like, C-terminal NADP-linked domain"/>
    <property type="match status" value="1"/>
</dbReference>
<dbReference type="EMBL" id="VSSQ01000360">
    <property type="protein sequence ID" value="MPL92501.1"/>
    <property type="molecule type" value="Genomic_DNA"/>
</dbReference>
<proteinExistence type="predicted"/>
<dbReference type="GO" id="GO:0006221">
    <property type="term" value="P:pyrimidine nucleotide biosynthetic process"/>
    <property type="evidence" value="ECO:0007669"/>
    <property type="project" value="InterPro"/>
</dbReference>
<dbReference type="PANTHER" id="PTHR43513:SF3">
    <property type="entry name" value="DIHYDROOROTATE DEHYDROGENASE B (NAD(+)), ELECTRON TRANSFER SUBUNIT-RELATED"/>
    <property type="match status" value="1"/>
</dbReference>
<dbReference type="InterPro" id="IPR017938">
    <property type="entry name" value="Riboflavin_synthase-like_b-brl"/>
</dbReference>
<name>A0A644VMD5_9ZZZZ</name>
<comment type="caution">
    <text evidence="1">The sequence shown here is derived from an EMBL/GenBank/DDBJ whole genome shotgun (WGS) entry which is preliminary data.</text>
</comment>
<protein>
    <submittedName>
        <fullName evidence="1">Dihydroorotate dehydrogenase B (NAD(+)), electron transfer subunit</fullName>
    </submittedName>
</protein>
<dbReference type="PIRSF" id="PIRSF006816">
    <property type="entry name" value="Cyc3_hyd_g"/>
    <property type="match status" value="1"/>
</dbReference>